<name>A0ABR1HCG9_9HYPO</name>
<reference evidence="1 2" key="1">
    <citation type="journal article" date="2025" name="Microbiol. Resour. Announc.">
        <title>Draft genome sequences for Neonectria magnoliae and Neonectria punicea, canker pathogens of Liriodendron tulipifera and Acer saccharum in West Virginia.</title>
        <authorList>
            <person name="Petronek H.M."/>
            <person name="Kasson M.T."/>
            <person name="Metheny A.M."/>
            <person name="Stauder C.M."/>
            <person name="Lovett B."/>
            <person name="Lynch S.C."/>
            <person name="Garnas J.R."/>
            <person name="Kasson L.R."/>
            <person name="Stajich J.E."/>
        </authorList>
    </citation>
    <scope>NUCLEOTIDE SEQUENCE [LARGE SCALE GENOMIC DNA]</scope>
    <source>
        <strain evidence="1 2">NRRL 64653</strain>
    </source>
</reference>
<accession>A0ABR1HCG9</accession>
<evidence type="ECO:0008006" key="3">
    <source>
        <dbReference type="Google" id="ProtNLM"/>
    </source>
</evidence>
<protein>
    <recommendedName>
        <fullName evidence="3">Glycosyltransferase family 31 protein</fullName>
    </recommendedName>
</protein>
<proteinExistence type="predicted"/>
<organism evidence="1 2">
    <name type="scientific">Neonectria punicea</name>
    <dbReference type="NCBI Taxonomy" id="979145"/>
    <lineage>
        <taxon>Eukaryota</taxon>
        <taxon>Fungi</taxon>
        <taxon>Dikarya</taxon>
        <taxon>Ascomycota</taxon>
        <taxon>Pezizomycotina</taxon>
        <taxon>Sordariomycetes</taxon>
        <taxon>Hypocreomycetidae</taxon>
        <taxon>Hypocreales</taxon>
        <taxon>Nectriaceae</taxon>
        <taxon>Neonectria</taxon>
    </lineage>
</organism>
<sequence length="525" mass="59166">MVVLTGPPALPSKVVRLVLFVIVVVLFIHTQRLSQSQARNIKIDYDDLAADGPPAEEQYLNRLRKQHGLTNYTAWSAWRIRSLEQQASEWASMTDIDADFHSNEFSVVDMANPSRRQLVAQKQLDVPVPGSPLPGQVDASDFLFAISTTYSQVMDSDFVMVKNWARWMTGGNRYGNGATFVLILDQSPDHQVKEISEILKFQGIDAYVTTSTTPMSVAQRYVGMIQVIKEFGGTLAQKGQHKKWYGILDDKIFLPNLSYLQQRLFAYNSDEALYVGLPSERSDWAIGEGFVTTYGGGAVFLTRSAVSRIPELPCFQGRPDAGSDEGRWDSLLQDCLSHHTDMTMRVLPSFYSPNDNDNYASRTDSYETGIQPLTLHQYEERHRLNPSVAHLVTDVCGEACFLQRYRFRDNWVLVNGYTITEYPDGMNLADMPVSAAGRANDLGRKSVIGPVAVDEDAIKRKMLFWTGRRNVWRLLDSVRGNNGDVWQAYVKRGSAVDTPSFKRTEDEIMDSVIVLIWETAVSEKQ</sequence>
<evidence type="ECO:0000313" key="2">
    <source>
        <dbReference type="Proteomes" id="UP001498476"/>
    </source>
</evidence>
<gene>
    <name evidence="1" type="ORF">QQX98_003893</name>
</gene>
<dbReference type="Proteomes" id="UP001498476">
    <property type="component" value="Unassembled WGS sequence"/>
</dbReference>
<dbReference type="Gene3D" id="3.90.550.50">
    <property type="match status" value="1"/>
</dbReference>
<keyword evidence="2" id="KW-1185">Reference proteome</keyword>
<dbReference type="EMBL" id="JAZAVJ010000046">
    <property type="protein sequence ID" value="KAK7418548.1"/>
    <property type="molecule type" value="Genomic_DNA"/>
</dbReference>
<evidence type="ECO:0000313" key="1">
    <source>
        <dbReference type="EMBL" id="KAK7418548.1"/>
    </source>
</evidence>
<comment type="caution">
    <text evidence="1">The sequence shown here is derived from an EMBL/GenBank/DDBJ whole genome shotgun (WGS) entry which is preliminary data.</text>
</comment>